<proteinExistence type="predicted"/>
<dbReference type="Proteomes" id="UP000565262">
    <property type="component" value="Unassembled WGS sequence"/>
</dbReference>
<comment type="caution">
    <text evidence="1">The sequence shown here is derived from an EMBL/GenBank/DDBJ whole genome shotgun (WGS) entry which is preliminary data.</text>
</comment>
<organism evidence="1 2">
    <name type="scientific">Oceanospirillum sediminis</name>
    <dbReference type="NCBI Taxonomy" id="2760088"/>
    <lineage>
        <taxon>Bacteria</taxon>
        <taxon>Pseudomonadati</taxon>
        <taxon>Pseudomonadota</taxon>
        <taxon>Gammaproteobacteria</taxon>
        <taxon>Oceanospirillales</taxon>
        <taxon>Oceanospirillaceae</taxon>
        <taxon>Oceanospirillum</taxon>
    </lineage>
</organism>
<gene>
    <name evidence="1" type="ORF">H4O21_19575</name>
</gene>
<evidence type="ECO:0000313" key="2">
    <source>
        <dbReference type="Proteomes" id="UP000565262"/>
    </source>
</evidence>
<accession>A0A839ITM7</accession>
<protein>
    <submittedName>
        <fullName evidence="1">Uncharacterized protein</fullName>
    </submittedName>
</protein>
<name>A0A839ITM7_9GAMM</name>
<dbReference type="EMBL" id="JACJFM010000036">
    <property type="protein sequence ID" value="MBB1488813.1"/>
    <property type="molecule type" value="Genomic_DNA"/>
</dbReference>
<dbReference type="AlphaFoldDB" id="A0A839ITM7"/>
<evidence type="ECO:0000313" key="1">
    <source>
        <dbReference type="EMBL" id="MBB1488813.1"/>
    </source>
</evidence>
<sequence>MRPSCFFNKQLLTFFLISITLLLSPYSSARFIAPARTPMDNYALVSLLHNDLTQLYQLYSKDEKAVTQPVSTQKQPRHVYQKALEVLGKINRLRVIKGLGPVATPHYPVRLITPDEVYGLVKHVRNELHLLIPEDQRKNRTTPVIHKNIVPGDVYSSLQWASLRIDPLLGVRGYTPNEVYQLAEYIVEQIRFLRLSQNLAEIRKKPAKTSGKHPNHALKAAIDLQQKVFQAQINLWMPLPEKPPEIPHRVISPTDVYDALQVILAELQRMKYRLGVNREIPYPALKTNKTPDDVIQLLVYASNLIPSFNSERAIRQYDNNQLDKTPDDSFRVASEVLHMLTELNKARGITVRAEHEEIYQDITPRHAYQAALHNVRRTNELRAMSGYIPGNTPSLPLRTITPTDIYEITSRLKQEIEIFFASTGFNYTTKHQDTFFGKKPEDIFILMRAIHEQLNALSGADTVGANPIIAEADDIIATLKNIHQHLSFELPEFPEKKEENAHLILSKPGIHKKSIQLLNLTDQVREKAGSFAQVAPGYSDPGKSSYAAIYANMSQIHDELIAIKPHIGIFSVHRKPSTISAEKSDEEKALQKLNDRLQLIEIYLKNLLNPGH</sequence>
<keyword evidence="2" id="KW-1185">Reference proteome</keyword>
<reference evidence="1 2" key="1">
    <citation type="submission" date="2020-08" db="EMBL/GenBank/DDBJ databases">
        <title>Oceanospirillum sp. nov. isolated from marine sediment.</title>
        <authorList>
            <person name="Ji X."/>
        </authorList>
    </citation>
    <scope>NUCLEOTIDE SEQUENCE [LARGE SCALE GENOMIC DNA]</scope>
    <source>
        <strain evidence="1 2">D5</strain>
    </source>
</reference>